<accession>A0A3M7PU01</accession>
<gene>
    <name evidence="1" type="ORF">BpHYR1_036905</name>
</gene>
<keyword evidence="2" id="KW-1185">Reference proteome</keyword>
<proteinExistence type="predicted"/>
<comment type="caution">
    <text evidence="1">The sequence shown here is derived from an EMBL/GenBank/DDBJ whole genome shotgun (WGS) entry which is preliminary data.</text>
</comment>
<dbReference type="EMBL" id="REGN01009033">
    <property type="protein sequence ID" value="RNA02138.1"/>
    <property type="molecule type" value="Genomic_DNA"/>
</dbReference>
<evidence type="ECO:0000313" key="1">
    <source>
        <dbReference type="EMBL" id="RNA02138.1"/>
    </source>
</evidence>
<name>A0A3M7PU01_BRAPC</name>
<organism evidence="1 2">
    <name type="scientific">Brachionus plicatilis</name>
    <name type="common">Marine rotifer</name>
    <name type="synonym">Brachionus muelleri</name>
    <dbReference type="NCBI Taxonomy" id="10195"/>
    <lineage>
        <taxon>Eukaryota</taxon>
        <taxon>Metazoa</taxon>
        <taxon>Spiralia</taxon>
        <taxon>Gnathifera</taxon>
        <taxon>Rotifera</taxon>
        <taxon>Eurotatoria</taxon>
        <taxon>Monogononta</taxon>
        <taxon>Pseudotrocha</taxon>
        <taxon>Ploima</taxon>
        <taxon>Brachionidae</taxon>
        <taxon>Brachionus</taxon>
    </lineage>
</organism>
<sequence>MSKKLFTKIYFSSLKSSMHLFGLLFEIAKKSLRVSDNTRSYWLDCVADGLYVELAATTDE</sequence>
<dbReference type="AlphaFoldDB" id="A0A3M7PU01"/>
<evidence type="ECO:0000313" key="2">
    <source>
        <dbReference type="Proteomes" id="UP000276133"/>
    </source>
</evidence>
<protein>
    <submittedName>
        <fullName evidence="1">Uncharacterized protein</fullName>
    </submittedName>
</protein>
<reference evidence="1 2" key="1">
    <citation type="journal article" date="2018" name="Sci. Rep.">
        <title>Genomic signatures of local adaptation to the degree of environmental predictability in rotifers.</title>
        <authorList>
            <person name="Franch-Gras L."/>
            <person name="Hahn C."/>
            <person name="Garcia-Roger E.M."/>
            <person name="Carmona M.J."/>
            <person name="Serra M."/>
            <person name="Gomez A."/>
        </authorList>
    </citation>
    <scope>NUCLEOTIDE SEQUENCE [LARGE SCALE GENOMIC DNA]</scope>
    <source>
        <strain evidence="1">HYR1</strain>
    </source>
</reference>
<dbReference type="Proteomes" id="UP000276133">
    <property type="component" value="Unassembled WGS sequence"/>
</dbReference>